<comment type="caution">
    <text evidence="2">The sequence shown here is derived from an EMBL/GenBank/DDBJ whole genome shotgun (WGS) entry which is preliminary data.</text>
</comment>
<proteinExistence type="predicted"/>
<dbReference type="EMBL" id="JACHGZ010000026">
    <property type="protein sequence ID" value="MBB5149703.1"/>
    <property type="molecule type" value="Genomic_DNA"/>
</dbReference>
<evidence type="ECO:0000259" key="1">
    <source>
        <dbReference type="SMART" id="SM00849"/>
    </source>
</evidence>
<dbReference type="RefSeq" id="WP_016838469.1">
    <property type="nucleotide sequence ID" value="NZ_JAAXPW010000028.1"/>
</dbReference>
<accession>A0A840PUU4</accession>
<dbReference type="Proteomes" id="UP000557217">
    <property type="component" value="Unassembled WGS sequence"/>
</dbReference>
<dbReference type="SMART" id="SM00849">
    <property type="entry name" value="Lactamase_B"/>
    <property type="match status" value="1"/>
</dbReference>
<reference evidence="2 3" key="1">
    <citation type="submission" date="2020-08" db="EMBL/GenBank/DDBJ databases">
        <title>Genomic Encyclopedia of Type Strains, Phase IV (KMG-IV): sequencing the most valuable type-strain genomes for metagenomic binning, comparative biology and taxonomic classification.</title>
        <authorList>
            <person name="Goeker M."/>
        </authorList>
    </citation>
    <scope>NUCLEOTIDE SEQUENCE [LARGE SCALE GENOMIC DNA]</scope>
    <source>
        <strain evidence="2 3">DSM 10633</strain>
    </source>
</reference>
<dbReference type="PANTHER" id="PTHR23131">
    <property type="entry name" value="ENDORIBONUCLEASE LACTB2"/>
    <property type="match status" value="1"/>
</dbReference>
<keyword evidence="2" id="KW-0378">Hydrolase</keyword>
<evidence type="ECO:0000313" key="3">
    <source>
        <dbReference type="Proteomes" id="UP000557217"/>
    </source>
</evidence>
<dbReference type="Gene3D" id="3.60.15.10">
    <property type="entry name" value="Ribonuclease Z/Hydroxyacylglutathione hydrolase-like"/>
    <property type="match status" value="1"/>
</dbReference>
<keyword evidence="3" id="KW-1185">Reference proteome</keyword>
<evidence type="ECO:0000313" key="2">
    <source>
        <dbReference type="EMBL" id="MBB5149703.1"/>
    </source>
</evidence>
<dbReference type="Pfam" id="PF00753">
    <property type="entry name" value="Lactamase_B"/>
    <property type="match status" value="1"/>
</dbReference>
<organism evidence="2 3">
    <name type="scientific">Ureibacillus thermosphaericus</name>
    <dbReference type="NCBI Taxonomy" id="51173"/>
    <lineage>
        <taxon>Bacteria</taxon>
        <taxon>Bacillati</taxon>
        <taxon>Bacillota</taxon>
        <taxon>Bacilli</taxon>
        <taxon>Bacillales</taxon>
        <taxon>Caryophanaceae</taxon>
        <taxon>Ureibacillus</taxon>
    </lineage>
</organism>
<dbReference type="SUPFAM" id="SSF56281">
    <property type="entry name" value="Metallo-hydrolase/oxidoreductase"/>
    <property type="match status" value="1"/>
</dbReference>
<protein>
    <submittedName>
        <fullName evidence="2">Glyoxylase-like metal-dependent hydrolase (Beta-lactamase superfamily II)</fullName>
    </submittedName>
</protein>
<dbReference type="InterPro" id="IPR050662">
    <property type="entry name" value="Sec-metab_biosynth-thioest"/>
</dbReference>
<feature type="domain" description="Metallo-beta-lactamase" evidence="1">
    <location>
        <begin position="30"/>
        <end position="198"/>
    </location>
</feature>
<dbReference type="AlphaFoldDB" id="A0A840PUU4"/>
<sequence>MLLKQSFFESIQGDVKLFEGKNAFSQVKLNVYSFYQDGVVIDCGAHVMRKQFMGFYEPLSIDRVVITHAHEDHEGCAKYLSDKGIPIYLHPMSIEKSKKKANYMLYRKFFWGIRPPYRANPHEESFESRKYRWRVIETPGHAADHVSFLNESTGQLFAGDLFVTPRTKLILREESIPQIIRSIEKVLQLDFGEMFCCHAGYIKDGKKAFRQKLDYLYMLTDQVKSLSKKGYSVDEIHQQLFPRKYQLSTISRGEWDSKHMITSILSE</sequence>
<dbReference type="InterPro" id="IPR001279">
    <property type="entry name" value="Metallo-B-lactamas"/>
</dbReference>
<dbReference type="InterPro" id="IPR036866">
    <property type="entry name" value="RibonucZ/Hydroxyglut_hydro"/>
</dbReference>
<name>A0A840PUU4_URETH</name>
<dbReference type="GO" id="GO:0016787">
    <property type="term" value="F:hydrolase activity"/>
    <property type="evidence" value="ECO:0007669"/>
    <property type="project" value="UniProtKB-KW"/>
</dbReference>
<gene>
    <name evidence="2" type="ORF">HNR36_002095</name>
</gene>